<evidence type="ECO:0000313" key="1">
    <source>
        <dbReference type="EMBL" id="HEF64708.1"/>
    </source>
</evidence>
<dbReference type="SUPFAM" id="SSF46785">
    <property type="entry name" value="Winged helix' DNA-binding domain"/>
    <property type="match status" value="1"/>
</dbReference>
<comment type="caution">
    <text evidence="1">The sequence shown here is derived from an EMBL/GenBank/DDBJ whole genome shotgun (WGS) entry which is preliminary data.</text>
</comment>
<accession>A0A7C2BGR7</accession>
<gene>
    <name evidence="1" type="ORF">ENP47_03760</name>
</gene>
<protein>
    <submittedName>
        <fullName evidence="1">ArsR family transcriptional regulator</fullName>
    </submittedName>
</protein>
<dbReference type="InterPro" id="IPR036388">
    <property type="entry name" value="WH-like_DNA-bd_sf"/>
</dbReference>
<proteinExistence type="predicted"/>
<dbReference type="AlphaFoldDB" id="A0A7C2BGR7"/>
<organism evidence="1">
    <name type="scientific">Thermomicrobium roseum</name>
    <dbReference type="NCBI Taxonomy" id="500"/>
    <lineage>
        <taxon>Bacteria</taxon>
        <taxon>Pseudomonadati</taxon>
        <taxon>Thermomicrobiota</taxon>
        <taxon>Thermomicrobia</taxon>
        <taxon>Thermomicrobiales</taxon>
        <taxon>Thermomicrobiaceae</taxon>
        <taxon>Thermomicrobium</taxon>
    </lineage>
</organism>
<sequence>MNEHVVEAIAHELALRFRILARALDRLDRLEGERDFVGWLRRLAADQDVLTELSTTLVLHALQAAVEETPYRLLRLLDTDEAVSLATLCERSGLDRASLYLWLGRLAHAGLVTLELEAESVRSTPLGRVLISWLTAVIVETRGRITEWLTLIGSVTP</sequence>
<dbReference type="EMBL" id="DSJL01000007">
    <property type="protein sequence ID" value="HEF64708.1"/>
    <property type="molecule type" value="Genomic_DNA"/>
</dbReference>
<dbReference type="InterPro" id="IPR036390">
    <property type="entry name" value="WH_DNA-bd_sf"/>
</dbReference>
<name>A0A7C2BGR7_THERO</name>
<dbReference type="Gene3D" id="1.10.10.10">
    <property type="entry name" value="Winged helix-like DNA-binding domain superfamily/Winged helix DNA-binding domain"/>
    <property type="match status" value="1"/>
</dbReference>
<reference evidence="1" key="1">
    <citation type="journal article" date="2020" name="mSystems">
        <title>Genome- and Community-Level Interaction Insights into Carbon Utilization and Element Cycling Functions of Hydrothermarchaeota in Hydrothermal Sediment.</title>
        <authorList>
            <person name="Zhou Z."/>
            <person name="Liu Y."/>
            <person name="Xu W."/>
            <person name="Pan J."/>
            <person name="Luo Z.H."/>
            <person name="Li M."/>
        </authorList>
    </citation>
    <scope>NUCLEOTIDE SEQUENCE [LARGE SCALE GENOMIC DNA]</scope>
    <source>
        <strain evidence="1">SpSt-222</strain>
    </source>
</reference>